<reference evidence="1 2" key="1">
    <citation type="journal article" date="2023" name="Sci. Data">
        <title>Genome assembly of the Korean intertidal mud-creeper Batillaria attramentaria.</title>
        <authorList>
            <person name="Patra A.K."/>
            <person name="Ho P.T."/>
            <person name="Jun S."/>
            <person name="Lee S.J."/>
            <person name="Kim Y."/>
            <person name="Won Y.J."/>
        </authorList>
    </citation>
    <scope>NUCLEOTIDE SEQUENCE [LARGE SCALE GENOMIC DNA]</scope>
    <source>
        <strain evidence="1">Wonlab-2016</strain>
    </source>
</reference>
<proteinExistence type="predicted"/>
<protein>
    <recommendedName>
        <fullName evidence="3">C-type lectin domain-containing protein</fullName>
    </recommendedName>
</protein>
<comment type="caution">
    <text evidence="1">The sequence shown here is derived from an EMBL/GenBank/DDBJ whole genome shotgun (WGS) entry which is preliminary data.</text>
</comment>
<dbReference type="InterPro" id="IPR016186">
    <property type="entry name" value="C-type_lectin-like/link_sf"/>
</dbReference>
<name>A0ABD0KQV9_9CAEN</name>
<gene>
    <name evidence="1" type="ORF">BaRGS_00019444</name>
</gene>
<dbReference type="InterPro" id="IPR016187">
    <property type="entry name" value="CTDL_fold"/>
</dbReference>
<dbReference type="Proteomes" id="UP001519460">
    <property type="component" value="Unassembled WGS sequence"/>
</dbReference>
<evidence type="ECO:0008006" key="3">
    <source>
        <dbReference type="Google" id="ProtNLM"/>
    </source>
</evidence>
<keyword evidence="2" id="KW-1185">Reference proteome</keyword>
<accession>A0ABD0KQV9</accession>
<sequence>MEDVCMIHIADLATVAYVDWRFGVHIGAARPLEMWGATYWPGGIPNFFWVTGEWVDTTADRQYWEPDDPNNANGGGNILAWSLQTSGDYLLVDRLDNQNDYRYICEKP</sequence>
<evidence type="ECO:0000313" key="2">
    <source>
        <dbReference type="Proteomes" id="UP001519460"/>
    </source>
</evidence>
<dbReference type="SUPFAM" id="SSF56436">
    <property type="entry name" value="C-type lectin-like"/>
    <property type="match status" value="1"/>
</dbReference>
<dbReference type="AlphaFoldDB" id="A0ABD0KQV9"/>
<dbReference type="Gene3D" id="3.10.100.10">
    <property type="entry name" value="Mannose-Binding Protein A, subunit A"/>
    <property type="match status" value="1"/>
</dbReference>
<organism evidence="1 2">
    <name type="scientific">Batillaria attramentaria</name>
    <dbReference type="NCBI Taxonomy" id="370345"/>
    <lineage>
        <taxon>Eukaryota</taxon>
        <taxon>Metazoa</taxon>
        <taxon>Spiralia</taxon>
        <taxon>Lophotrochozoa</taxon>
        <taxon>Mollusca</taxon>
        <taxon>Gastropoda</taxon>
        <taxon>Caenogastropoda</taxon>
        <taxon>Sorbeoconcha</taxon>
        <taxon>Cerithioidea</taxon>
        <taxon>Batillariidae</taxon>
        <taxon>Batillaria</taxon>
    </lineage>
</organism>
<dbReference type="EMBL" id="JACVVK020000139">
    <property type="protein sequence ID" value="KAK7489336.1"/>
    <property type="molecule type" value="Genomic_DNA"/>
</dbReference>
<evidence type="ECO:0000313" key="1">
    <source>
        <dbReference type="EMBL" id="KAK7489336.1"/>
    </source>
</evidence>